<evidence type="ECO:0000256" key="1">
    <source>
        <dbReference type="SAM" id="MobiDB-lite"/>
    </source>
</evidence>
<dbReference type="Proteomes" id="UP000037069">
    <property type="component" value="Unassembled WGS sequence"/>
</dbReference>
<keyword evidence="5" id="KW-1185">Reference proteome</keyword>
<keyword evidence="2" id="KW-0812">Transmembrane</keyword>
<feature type="chain" id="PRO_5005536668" description="Protein commissureless" evidence="3">
    <location>
        <begin position="30"/>
        <end position="227"/>
    </location>
</feature>
<protein>
    <recommendedName>
        <fullName evidence="6">Protein commissureless</fullName>
    </recommendedName>
</protein>
<name>A0A0L0CMK5_LUCCU</name>
<organism evidence="4 5">
    <name type="scientific">Lucilia cuprina</name>
    <name type="common">Green bottle fly</name>
    <name type="synonym">Australian sheep blowfly</name>
    <dbReference type="NCBI Taxonomy" id="7375"/>
    <lineage>
        <taxon>Eukaryota</taxon>
        <taxon>Metazoa</taxon>
        <taxon>Ecdysozoa</taxon>
        <taxon>Arthropoda</taxon>
        <taxon>Hexapoda</taxon>
        <taxon>Insecta</taxon>
        <taxon>Pterygota</taxon>
        <taxon>Neoptera</taxon>
        <taxon>Endopterygota</taxon>
        <taxon>Diptera</taxon>
        <taxon>Brachycera</taxon>
        <taxon>Muscomorpha</taxon>
        <taxon>Oestroidea</taxon>
        <taxon>Calliphoridae</taxon>
        <taxon>Luciliinae</taxon>
        <taxon>Lucilia</taxon>
    </lineage>
</organism>
<evidence type="ECO:0008006" key="6">
    <source>
        <dbReference type="Google" id="ProtNLM"/>
    </source>
</evidence>
<feature type="region of interest" description="Disordered" evidence="1">
    <location>
        <begin position="127"/>
        <end position="147"/>
    </location>
</feature>
<gene>
    <name evidence="4" type="ORF">FF38_03861</name>
</gene>
<accession>A0A0L0CMK5</accession>
<dbReference type="OMA" id="NMNTNEA"/>
<proteinExistence type="predicted"/>
<dbReference type="OrthoDB" id="8069116at2759"/>
<reference evidence="4" key="1">
    <citation type="journal article" date="2015" name="Nat. Commun.">
        <title>Lucilia cuprina genome unlocks parasitic fly biology to underpin future interventions.</title>
        <authorList>
            <person name="Anstead C.A."/>
            <person name="Korhonen P.K."/>
            <person name="Young N.D."/>
            <person name="Hall R.S."/>
            <person name="Jex A.R."/>
            <person name="Murali S.C."/>
            <person name="Hughes D.S."/>
            <person name="Lee S.F."/>
            <person name="Perry T."/>
            <person name="Stroehlein A.J."/>
            <person name="Ansell B.R."/>
            <person name="Breugelmans B."/>
            <person name="Hofmann A."/>
            <person name="Qu J."/>
            <person name="Dugan S."/>
            <person name="Lee S.L."/>
            <person name="Chao H."/>
            <person name="Dinh H."/>
            <person name="Han Y."/>
            <person name="Doddapaneni H.V."/>
            <person name="Worley K.C."/>
            <person name="Muzny D.M."/>
            <person name="Ioannidis P."/>
            <person name="Waterhouse R.M."/>
            <person name="Zdobnov E.M."/>
            <person name="James P.J."/>
            <person name="Bagnall N.H."/>
            <person name="Kotze A.C."/>
            <person name="Gibbs R.A."/>
            <person name="Richards S."/>
            <person name="Batterham P."/>
            <person name="Gasser R.B."/>
        </authorList>
    </citation>
    <scope>NUCLEOTIDE SEQUENCE [LARGE SCALE GENOMIC DNA]</scope>
    <source>
        <strain evidence="4">LS</strain>
        <tissue evidence="4">Full body</tissue>
    </source>
</reference>
<evidence type="ECO:0000256" key="2">
    <source>
        <dbReference type="SAM" id="Phobius"/>
    </source>
</evidence>
<comment type="caution">
    <text evidence="4">The sequence shown here is derived from an EMBL/GenBank/DDBJ whole genome shotgun (WGS) entry which is preliminary data.</text>
</comment>
<evidence type="ECO:0000256" key="3">
    <source>
        <dbReference type="SAM" id="SignalP"/>
    </source>
</evidence>
<keyword evidence="3" id="KW-0732">Signal</keyword>
<sequence>MWAAKKCNSFNSVWLIITVVTVLLPLTQGQAYHFIIGHHQRNFDQLYREPNSRTYVADTNYSDTTAADLENTNSTIIVTTVRESNELSQTAMDIITIVWYVATFLALAAFFLLMACSDRRCSDTQRNANMNTNEAPIPPPTPSPSYSEFAPPSYDSVMKLQHQSKNTIFVIPFSVEPTAAKDGVNTSVNNQVNTTTTTTTTNTNANDLPLTPNMSFYTINELQKLGS</sequence>
<evidence type="ECO:0000313" key="5">
    <source>
        <dbReference type="Proteomes" id="UP000037069"/>
    </source>
</evidence>
<feature type="transmembrane region" description="Helical" evidence="2">
    <location>
        <begin position="97"/>
        <end position="116"/>
    </location>
</feature>
<feature type="signal peptide" evidence="3">
    <location>
        <begin position="1"/>
        <end position="29"/>
    </location>
</feature>
<keyword evidence="2" id="KW-1133">Transmembrane helix</keyword>
<evidence type="ECO:0000313" key="4">
    <source>
        <dbReference type="EMBL" id="KNC33535.1"/>
    </source>
</evidence>
<dbReference type="AlphaFoldDB" id="A0A0L0CMK5"/>
<keyword evidence="2" id="KW-0472">Membrane</keyword>
<dbReference type="EMBL" id="JRES01000182">
    <property type="protein sequence ID" value="KNC33535.1"/>
    <property type="molecule type" value="Genomic_DNA"/>
</dbReference>